<reference evidence="3" key="1">
    <citation type="submission" date="2014-03" db="EMBL/GenBank/DDBJ databases">
        <title>The Complete Genome Sequence of Bacillus bombyseptieus.</title>
        <authorList>
            <person name="Cheng T."/>
            <person name="Lin P."/>
            <person name="Jin S."/>
            <person name="Wu Y."/>
            <person name="Fu B."/>
            <person name="Long R."/>
            <person name="Liu D."/>
            <person name="Guo Y."/>
            <person name="Peng L."/>
            <person name="Xia Q."/>
        </authorList>
    </citation>
    <scope>NUCLEOTIDE SEQUENCE [LARGE SCALE GENOMIC DNA]</scope>
    <source>
        <strain evidence="3">wang</strain>
        <plasmid evidence="3">pBb</plasmid>
    </source>
</reference>
<feature type="signal peptide" evidence="1">
    <location>
        <begin position="1"/>
        <end position="28"/>
    </location>
</feature>
<dbReference type="AlphaFoldDB" id="A0A9W3KZN3"/>
<keyword evidence="2" id="KW-0614">Plasmid</keyword>
<dbReference type="RefSeq" id="WP_000978065.1">
    <property type="nucleotide sequence ID" value="NZ_CP007513.1"/>
</dbReference>
<keyword evidence="3" id="KW-1185">Reference proteome</keyword>
<gene>
    <name evidence="2" type="ORF">CY96_28565</name>
</gene>
<keyword evidence="1" id="KW-0732">Signal</keyword>
<name>A0A9W3KZN3_9BACI</name>
<protein>
    <submittedName>
        <fullName evidence="2">Transcriptional regulator</fullName>
    </submittedName>
</protein>
<dbReference type="EMBL" id="CP007513">
    <property type="protein sequence ID" value="AHX21753.1"/>
    <property type="molecule type" value="Genomic_DNA"/>
</dbReference>
<dbReference type="Proteomes" id="UP000031778">
    <property type="component" value="Plasmid pBb"/>
</dbReference>
<evidence type="ECO:0000256" key="1">
    <source>
        <dbReference type="SAM" id="SignalP"/>
    </source>
</evidence>
<accession>A0A9W3KZN3</accession>
<evidence type="ECO:0000313" key="2">
    <source>
        <dbReference type="EMBL" id="AHX21753.1"/>
    </source>
</evidence>
<organism evidence="2 3">
    <name type="scientific">Bacillus bombysepticus str. Wang</name>
    <dbReference type="NCBI Taxonomy" id="1330043"/>
    <lineage>
        <taxon>Bacteria</taxon>
        <taxon>Bacillati</taxon>
        <taxon>Bacillota</taxon>
        <taxon>Bacilli</taxon>
        <taxon>Bacillales</taxon>
        <taxon>Bacillaceae</taxon>
        <taxon>Bacillus</taxon>
        <taxon>Bacillus cereus group</taxon>
    </lineage>
</organism>
<evidence type="ECO:0000313" key="3">
    <source>
        <dbReference type="Proteomes" id="UP000031778"/>
    </source>
</evidence>
<geneLocation type="plasmid" evidence="2 3">
    <name>pBb</name>
</geneLocation>
<dbReference type="KEGG" id="bby:CY96_28565"/>
<feature type="chain" id="PRO_5040812092" evidence="1">
    <location>
        <begin position="29"/>
        <end position="79"/>
    </location>
</feature>
<proteinExistence type="predicted"/>
<sequence length="79" mass="8930">MMKSKIKKAIGGIALATALVTSALPVSAATEYVWVRDAYPGYDNYVFDSAKQRVQIWSGNNYFYVDCDFVEYGKCFVKR</sequence>